<accession>A0A1W6KFD0</accession>
<dbReference type="AlphaFoldDB" id="A0A1W6KFD0"/>
<evidence type="ECO:0000313" key="2">
    <source>
        <dbReference type="Proteomes" id="UP000193100"/>
    </source>
</evidence>
<keyword evidence="1" id="KW-0614">Plasmid</keyword>
<dbReference type="EMBL" id="CP020932">
    <property type="protein sequence ID" value="ARM86111.1"/>
    <property type="molecule type" value="Genomic_DNA"/>
</dbReference>
<geneLocation type="plasmid" evidence="2">
    <name>psmr5</name>
</geneLocation>
<organism evidence="1 2">
    <name type="scientific">Marinobacter salarius</name>
    <dbReference type="NCBI Taxonomy" id="1420917"/>
    <lineage>
        <taxon>Bacteria</taxon>
        <taxon>Pseudomonadati</taxon>
        <taxon>Pseudomonadota</taxon>
        <taxon>Gammaproteobacteria</taxon>
        <taxon>Pseudomonadales</taxon>
        <taxon>Marinobacteraceae</taxon>
        <taxon>Marinobacter</taxon>
    </lineage>
</organism>
<dbReference type="Proteomes" id="UP000193100">
    <property type="component" value="Plasmid pSMR5"/>
</dbReference>
<dbReference type="Pfam" id="PF25735">
    <property type="entry name" value="Phage_L5_gp82"/>
    <property type="match status" value="1"/>
</dbReference>
<name>A0A1W6KFD0_9GAMM</name>
<evidence type="ECO:0000313" key="1">
    <source>
        <dbReference type="EMBL" id="ARM86111.1"/>
    </source>
</evidence>
<gene>
    <name evidence="1" type="ORF">MARSALSMR5_04091</name>
</gene>
<protein>
    <submittedName>
        <fullName evidence="1">Uncharacterized protein</fullName>
    </submittedName>
</protein>
<reference evidence="1 2" key="1">
    <citation type="submission" date="2017-04" db="EMBL/GenBank/DDBJ databases">
        <title>Genome Sequence of Marinobacter salarius strain SMR5 Isolated from a culture of the Diatom Skeletonema marinoi.</title>
        <authorList>
            <person name="Topel M."/>
            <person name="Pinder M.I.M."/>
            <person name="Johansson O.N."/>
            <person name="Kourtchenko O."/>
            <person name="Godhe A."/>
            <person name="Clarke A.K."/>
        </authorList>
    </citation>
    <scope>NUCLEOTIDE SEQUENCE [LARGE SCALE GENOMIC DNA]</scope>
    <source>
        <strain evidence="1 2">SMR5</strain>
        <plasmid evidence="2">Plasmid psmr5</plasmid>
    </source>
</reference>
<proteinExistence type="predicted"/>
<sequence>MLLDATPPATMTELDAGAHCPEVPTQSAFVALKGREEPAINELVKVYRNLNNGLYSVQATAGPNKGRVLGYAASIGISDVELKVGEKARQTVLKKGVRHVHAYCCGRYLGSAEKPPKMVIDAAIKVTYQPFVSPRFFLRDQPGSKVATMAKAWAFGADLWCERLSEIGYD</sequence>
<dbReference type="GeneID" id="77258004"/>
<dbReference type="InterPro" id="IPR058002">
    <property type="entry name" value="Gp82"/>
</dbReference>
<dbReference type="RefSeq" id="WP_085682080.1">
    <property type="nucleotide sequence ID" value="NZ_CP020932.1"/>
</dbReference>